<evidence type="ECO:0000313" key="2">
    <source>
        <dbReference type="Proteomes" id="UP000887565"/>
    </source>
</evidence>
<dbReference type="WBParaSite" id="nRc.2.0.1.t23287-RA">
    <property type="protein sequence ID" value="nRc.2.0.1.t23287-RA"/>
    <property type="gene ID" value="nRc.2.0.1.g23287"/>
</dbReference>
<proteinExistence type="predicted"/>
<organism evidence="2 3">
    <name type="scientific">Romanomermis culicivorax</name>
    <name type="common">Nematode worm</name>
    <dbReference type="NCBI Taxonomy" id="13658"/>
    <lineage>
        <taxon>Eukaryota</taxon>
        <taxon>Metazoa</taxon>
        <taxon>Ecdysozoa</taxon>
        <taxon>Nematoda</taxon>
        <taxon>Enoplea</taxon>
        <taxon>Dorylaimia</taxon>
        <taxon>Mermithida</taxon>
        <taxon>Mermithoidea</taxon>
        <taxon>Mermithidae</taxon>
        <taxon>Romanomermis</taxon>
    </lineage>
</organism>
<reference evidence="3" key="1">
    <citation type="submission" date="2022-11" db="UniProtKB">
        <authorList>
            <consortium name="WormBaseParasite"/>
        </authorList>
    </citation>
    <scope>IDENTIFICATION</scope>
</reference>
<evidence type="ECO:0000256" key="1">
    <source>
        <dbReference type="SAM" id="MobiDB-lite"/>
    </source>
</evidence>
<sequence>MAGKPGTNELFGTKTFHYPPTTCTSKLLVEEGQAGTTCELVSDLLGKNLQAEQNSSQKKSKFASSSTHDFKDENNFSDGMDCFREKFHTYKASKNSRTTKLYSKLTDYIITSGS</sequence>
<evidence type="ECO:0000313" key="3">
    <source>
        <dbReference type="WBParaSite" id="nRc.2.0.1.t23287-RA"/>
    </source>
</evidence>
<feature type="region of interest" description="Disordered" evidence="1">
    <location>
        <begin position="52"/>
        <end position="77"/>
    </location>
</feature>
<dbReference type="Proteomes" id="UP000887565">
    <property type="component" value="Unplaced"/>
</dbReference>
<keyword evidence="2" id="KW-1185">Reference proteome</keyword>
<accession>A0A915JAV5</accession>
<dbReference type="AlphaFoldDB" id="A0A915JAV5"/>
<name>A0A915JAV5_ROMCU</name>
<protein>
    <submittedName>
        <fullName evidence="3">Uncharacterized protein</fullName>
    </submittedName>
</protein>